<comment type="caution">
    <text evidence="2">The sequence shown here is derived from an EMBL/GenBank/DDBJ whole genome shotgun (WGS) entry which is preliminary data.</text>
</comment>
<dbReference type="EMBL" id="JAARYY010000005">
    <property type="protein sequence ID" value="MBC2244478.1"/>
    <property type="molecule type" value="Genomic_DNA"/>
</dbReference>
<dbReference type="EMBL" id="JAARXI010000005">
    <property type="protein sequence ID" value="MBC2117014.1"/>
    <property type="molecule type" value="Genomic_DNA"/>
</dbReference>
<dbReference type="Pfam" id="PF06612">
    <property type="entry name" value="DUF1146"/>
    <property type="match status" value="1"/>
</dbReference>
<evidence type="ECO:0000313" key="39">
    <source>
        <dbReference type="Proteomes" id="UP000591929"/>
    </source>
</evidence>
<dbReference type="EMBL" id="JAARVD010000006">
    <property type="protein sequence ID" value="MBC1797644.1"/>
    <property type="molecule type" value="Genomic_DNA"/>
</dbReference>
<dbReference type="Proteomes" id="UP000543379">
    <property type="component" value="Unassembled WGS sequence"/>
</dbReference>
<dbReference type="GeneID" id="58718307"/>
<dbReference type="Proteomes" id="UP000546806">
    <property type="component" value="Unassembled WGS sequence"/>
</dbReference>
<dbReference type="Proteomes" id="UP000548082">
    <property type="component" value="Unassembled WGS sequence"/>
</dbReference>
<reference evidence="22 23" key="2">
    <citation type="submission" date="2020-03" db="EMBL/GenBank/DDBJ databases">
        <title>Soil Listeria distribution.</title>
        <authorList>
            <person name="Liao J."/>
            <person name="Wiedmann M."/>
        </authorList>
    </citation>
    <scope>NUCLEOTIDE SEQUENCE [LARGE SCALE GENOMIC DNA]</scope>
    <source>
        <strain evidence="19 36">FSL L7-0039</strain>
        <strain evidence="18 28">FSL L7-0051</strain>
        <strain evidence="17 37">FSL L7-0054</strain>
        <strain evidence="15 35">FSL L7-0149</strain>
        <strain evidence="16 34">FSL L7-0153</strain>
        <strain evidence="13 22">FSL L7-0245</strain>
        <strain evidence="14 26">FSL L7-0259</strain>
        <strain evidence="12 23">FSL L7-0360</strain>
        <strain evidence="11 31">FSL L7-0435</strain>
        <strain evidence="9 25">FSL L7-0978</strain>
        <strain evidence="10 33">FSL L7-0990</strain>
        <strain evidence="8 32">FSL L7-1017</strain>
        <strain evidence="6 27">FSL L7-1387</strain>
        <strain evidence="7 38">FSL L7-1427</strain>
        <strain evidence="5 39">FSL L7-1681</strain>
        <strain evidence="3 29">FSL L7-1816</strain>
        <strain evidence="4 24">FSL L7-1833</strain>
        <strain evidence="20 30">FSL L7-1850</strain>
    </source>
</reference>
<dbReference type="EMBL" id="JAARZS010000043">
    <property type="protein sequence ID" value="MBC2285428.1"/>
    <property type="molecule type" value="Genomic_DNA"/>
</dbReference>
<dbReference type="EMBL" id="JAARWW010000010">
    <property type="protein sequence ID" value="MBC2005409.1"/>
    <property type="molecule type" value="Genomic_DNA"/>
</dbReference>
<evidence type="ECO:0000313" key="34">
    <source>
        <dbReference type="Proteomes" id="UP000550367"/>
    </source>
</evidence>
<dbReference type="EMBL" id="JAARZA010000005">
    <property type="protein sequence ID" value="MBC2241304.1"/>
    <property type="molecule type" value="Genomic_DNA"/>
</dbReference>
<sequence>MYTVIGQQAIIVMISHLLFIVITFWALQALNFEKLIRRDHVIQARVLYLIIAVALGVTISNFFLDYFISARQLGNLFGN</sequence>
<dbReference type="NCBIfam" id="TIGR02327">
    <property type="entry name" value="int_mem_ywzB"/>
    <property type="match status" value="1"/>
</dbReference>
<dbReference type="OrthoDB" id="1651016at2"/>
<dbReference type="eggNOG" id="COG4836">
    <property type="taxonomic scope" value="Bacteria"/>
</dbReference>
<evidence type="ECO:0000313" key="25">
    <source>
        <dbReference type="Proteomes" id="UP000539064"/>
    </source>
</evidence>
<dbReference type="Proteomes" id="UP000585696">
    <property type="component" value="Unassembled WGS sequence"/>
</dbReference>
<evidence type="ECO:0000313" key="26">
    <source>
        <dbReference type="Proteomes" id="UP000541735"/>
    </source>
</evidence>
<evidence type="ECO:0000313" key="28">
    <source>
        <dbReference type="Proteomes" id="UP000543005"/>
    </source>
</evidence>
<evidence type="ECO:0000313" key="10">
    <source>
        <dbReference type="EMBL" id="MBC1797644.1"/>
    </source>
</evidence>
<dbReference type="EMBL" id="JAARZT010000016">
    <property type="protein sequence ID" value="MBC2293440.1"/>
    <property type="molecule type" value="Genomic_DNA"/>
</dbReference>
<dbReference type="Proteomes" id="UP000519573">
    <property type="component" value="Unassembled WGS sequence"/>
</dbReference>
<protein>
    <submittedName>
        <fullName evidence="3">DUF1146 domain-containing protein</fullName>
    </submittedName>
    <submittedName>
        <fullName evidence="2">Membrane protein</fullName>
    </submittedName>
</protein>
<dbReference type="EMBL" id="JAARYH010000005">
    <property type="protein sequence ID" value="MBC2167372.1"/>
    <property type="molecule type" value="Genomic_DNA"/>
</dbReference>
<evidence type="ECO:0000313" key="8">
    <source>
        <dbReference type="EMBL" id="MBC1779848.1"/>
    </source>
</evidence>
<evidence type="ECO:0000313" key="5">
    <source>
        <dbReference type="EMBL" id="MBC1372189.1"/>
    </source>
</evidence>
<feature type="transmembrane region" description="Helical" evidence="1">
    <location>
        <begin position="6"/>
        <end position="27"/>
    </location>
</feature>
<evidence type="ECO:0000313" key="19">
    <source>
        <dbReference type="EMBL" id="MBC2309643.1"/>
    </source>
</evidence>
<evidence type="ECO:0000313" key="2">
    <source>
        <dbReference type="EMBL" id="KGL38896.1"/>
    </source>
</evidence>
<evidence type="ECO:0000313" key="14">
    <source>
        <dbReference type="EMBL" id="MBC2177669.1"/>
    </source>
</evidence>
<evidence type="ECO:0000313" key="11">
    <source>
        <dbReference type="EMBL" id="MBC2005409.1"/>
    </source>
</evidence>
<evidence type="ECO:0000313" key="21">
    <source>
        <dbReference type="Proteomes" id="UP000029844"/>
    </source>
</evidence>
<dbReference type="Proteomes" id="UP000546244">
    <property type="component" value="Unassembled WGS sequence"/>
</dbReference>
<evidence type="ECO:0000313" key="27">
    <source>
        <dbReference type="Proteomes" id="UP000541955"/>
    </source>
</evidence>
<evidence type="ECO:0000313" key="23">
    <source>
        <dbReference type="Proteomes" id="UP000529446"/>
    </source>
</evidence>
<evidence type="ECO:0000313" key="22">
    <source>
        <dbReference type="Proteomes" id="UP000519573"/>
    </source>
</evidence>
<dbReference type="Proteomes" id="UP000529446">
    <property type="component" value="Unassembled WGS sequence"/>
</dbReference>
<keyword evidence="1" id="KW-1133">Transmembrane helix</keyword>
<dbReference type="EMBL" id="JAARUV010000005">
    <property type="protein sequence ID" value="MBC1779848.1"/>
    <property type="molecule type" value="Genomic_DNA"/>
</dbReference>
<dbReference type="Proteomes" id="UP000586951">
    <property type="component" value="Unassembled WGS sequence"/>
</dbReference>
<evidence type="ECO:0000313" key="13">
    <source>
        <dbReference type="EMBL" id="MBC2167372.1"/>
    </source>
</evidence>
<evidence type="ECO:0000313" key="3">
    <source>
        <dbReference type="EMBL" id="MBC1317871.1"/>
    </source>
</evidence>
<dbReference type="STRING" id="1552123.EP57_13240"/>
<evidence type="ECO:0000313" key="32">
    <source>
        <dbReference type="Proteomes" id="UP000547643"/>
    </source>
</evidence>
<dbReference type="EMBL" id="JAAROV010000004">
    <property type="protein sequence ID" value="MBC1317871.1"/>
    <property type="molecule type" value="Genomic_DNA"/>
</dbReference>
<dbReference type="Proteomes" id="UP000543005">
    <property type="component" value="Unassembled WGS sequence"/>
</dbReference>
<evidence type="ECO:0000313" key="18">
    <source>
        <dbReference type="EMBL" id="MBC2293440.1"/>
    </source>
</evidence>
<dbReference type="RefSeq" id="WP_036087328.1">
    <property type="nucleotide sequence ID" value="NZ_CBCSHQ010000003.1"/>
</dbReference>
<evidence type="ECO:0000313" key="24">
    <source>
        <dbReference type="Proteomes" id="UP000532866"/>
    </source>
</evidence>
<dbReference type="Proteomes" id="UP000565628">
    <property type="component" value="Unassembled WGS sequence"/>
</dbReference>
<keyword evidence="21" id="KW-1185">Reference proteome</keyword>
<dbReference type="Proteomes" id="UP000532866">
    <property type="component" value="Unassembled WGS sequence"/>
</dbReference>
<dbReference type="EMBL" id="JAARMV010000004">
    <property type="protein sequence ID" value="MBC2373215.1"/>
    <property type="molecule type" value="Genomic_DNA"/>
</dbReference>
<dbReference type="Proteomes" id="UP000591929">
    <property type="component" value="Unassembled WGS sequence"/>
</dbReference>
<evidence type="ECO:0000313" key="15">
    <source>
        <dbReference type="EMBL" id="MBC2241304.1"/>
    </source>
</evidence>
<evidence type="ECO:0000313" key="7">
    <source>
        <dbReference type="EMBL" id="MBC1566351.1"/>
    </source>
</evidence>
<evidence type="ECO:0000313" key="9">
    <source>
        <dbReference type="EMBL" id="MBC1792317.1"/>
    </source>
</evidence>
<dbReference type="InterPro" id="IPR009526">
    <property type="entry name" value="DUF1146"/>
</dbReference>
<name>A0A099W2D9_9LIST</name>
<evidence type="ECO:0000313" key="20">
    <source>
        <dbReference type="EMBL" id="MBC2373215.1"/>
    </source>
</evidence>
<dbReference type="Proteomes" id="UP000541735">
    <property type="component" value="Unassembled WGS sequence"/>
</dbReference>
<proteinExistence type="predicted"/>
<evidence type="ECO:0000313" key="31">
    <source>
        <dbReference type="Proteomes" id="UP000546806"/>
    </source>
</evidence>
<evidence type="ECO:0000313" key="38">
    <source>
        <dbReference type="Proteomes" id="UP000586951"/>
    </source>
</evidence>
<evidence type="ECO:0000313" key="37">
    <source>
        <dbReference type="Proteomes" id="UP000585696"/>
    </source>
</evidence>
<dbReference type="Proteomes" id="UP000539064">
    <property type="component" value="Unassembled WGS sequence"/>
</dbReference>
<dbReference type="Proteomes" id="UP000553016">
    <property type="component" value="Unassembled WGS sequence"/>
</dbReference>
<dbReference type="EMBL" id="JAARPL010000004">
    <property type="protein sequence ID" value="MBC1372189.1"/>
    <property type="molecule type" value="Genomic_DNA"/>
</dbReference>
<dbReference type="EMBL" id="JAARYD010000006">
    <property type="protein sequence ID" value="MBC2177669.1"/>
    <property type="molecule type" value="Genomic_DNA"/>
</dbReference>
<keyword evidence="1" id="KW-0812">Transmembrane</keyword>
<dbReference type="EMBL" id="JAAROL010000004">
    <property type="protein sequence ID" value="MBC1332571.1"/>
    <property type="molecule type" value="Genomic_DNA"/>
</dbReference>
<evidence type="ECO:0000313" key="16">
    <source>
        <dbReference type="EMBL" id="MBC2244478.1"/>
    </source>
</evidence>
<dbReference type="EMBL" id="JAARRU010000004">
    <property type="protein sequence ID" value="MBC1566351.1"/>
    <property type="molecule type" value="Genomic_DNA"/>
</dbReference>
<dbReference type="Proteomes" id="UP000550367">
    <property type="component" value="Unassembled WGS sequence"/>
</dbReference>
<evidence type="ECO:0000313" key="29">
    <source>
        <dbReference type="Proteomes" id="UP000543379"/>
    </source>
</evidence>
<dbReference type="EMBL" id="JAASWV010000002">
    <property type="protein sequence ID" value="MBC2309643.1"/>
    <property type="molecule type" value="Genomic_DNA"/>
</dbReference>
<evidence type="ECO:0000313" key="12">
    <source>
        <dbReference type="EMBL" id="MBC2117014.1"/>
    </source>
</evidence>
<reference evidence="2 21" key="1">
    <citation type="submission" date="2014-05" db="EMBL/GenBank/DDBJ databases">
        <title>Novel Listeriaceae from food processing environments.</title>
        <authorList>
            <person name="den Bakker H.C."/>
        </authorList>
    </citation>
    <scope>NUCLEOTIDE SEQUENCE [LARGE SCALE GENOMIC DNA]</scope>
    <source>
        <strain evidence="2 21">FSL A5-0281</strain>
    </source>
</reference>
<evidence type="ECO:0000256" key="1">
    <source>
        <dbReference type="SAM" id="Phobius"/>
    </source>
</evidence>
<gene>
    <name evidence="2" type="ORF">EP57_13240</name>
    <name evidence="4" type="ORF">HB759_11550</name>
    <name evidence="3" type="ORF">HB811_13895</name>
    <name evidence="5" type="ORF">HB847_07365</name>
    <name evidence="6" type="ORF">HB902_12440</name>
    <name evidence="7" type="ORF">HB907_13140</name>
    <name evidence="20" type="ORF">HBP98_14490</name>
    <name evidence="8" type="ORF">HCA46_13465</name>
    <name evidence="9" type="ORF">HCA52_02720</name>
    <name evidence="10" type="ORF">HCA55_12975</name>
    <name evidence="11" type="ORF">HCA78_16655</name>
    <name evidence="12" type="ORF">HCB06_10345</name>
    <name evidence="16" type="ORF">HCB25_10405</name>
    <name evidence="13" type="ORF">HCB26_12400</name>
    <name evidence="14" type="ORF">HCB27_13625</name>
    <name evidence="15" type="ORF">HCB35_12570</name>
    <name evidence="17" type="ORF">HCB69_13650</name>
    <name evidence="18" type="ORF">HCC36_09390</name>
    <name evidence="19" type="ORF">HCJ81_02020</name>
</gene>
<evidence type="ECO:0000313" key="6">
    <source>
        <dbReference type="EMBL" id="MBC1562883.1"/>
    </source>
</evidence>
<dbReference type="EMBL" id="JNFA01000028">
    <property type="protein sequence ID" value="KGL38896.1"/>
    <property type="molecule type" value="Genomic_DNA"/>
</dbReference>
<dbReference type="Proteomes" id="UP000541955">
    <property type="component" value="Unassembled WGS sequence"/>
</dbReference>
<evidence type="ECO:0000313" key="4">
    <source>
        <dbReference type="EMBL" id="MBC1332571.1"/>
    </source>
</evidence>
<evidence type="ECO:0000313" key="33">
    <source>
        <dbReference type="Proteomes" id="UP000548082"/>
    </source>
</evidence>
<evidence type="ECO:0000313" key="36">
    <source>
        <dbReference type="Proteomes" id="UP000565628"/>
    </source>
</evidence>
<dbReference type="EMBL" id="JAARVG010000002">
    <property type="protein sequence ID" value="MBC1792317.1"/>
    <property type="molecule type" value="Genomic_DNA"/>
</dbReference>
<keyword evidence="1" id="KW-0472">Membrane</keyword>
<dbReference type="Proteomes" id="UP000547643">
    <property type="component" value="Unassembled WGS sequence"/>
</dbReference>
<evidence type="ECO:0000313" key="17">
    <source>
        <dbReference type="EMBL" id="MBC2285428.1"/>
    </source>
</evidence>
<organism evidence="2 21">
    <name type="scientific">Listeria booriae</name>
    <dbReference type="NCBI Taxonomy" id="1552123"/>
    <lineage>
        <taxon>Bacteria</taxon>
        <taxon>Bacillati</taxon>
        <taxon>Bacillota</taxon>
        <taxon>Bacilli</taxon>
        <taxon>Bacillales</taxon>
        <taxon>Listeriaceae</taxon>
        <taxon>Listeria</taxon>
    </lineage>
</organism>
<evidence type="ECO:0000313" key="35">
    <source>
        <dbReference type="Proteomes" id="UP000553016"/>
    </source>
</evidence>
<dbReference type="EMBL" id="JAARRW010000005">
    <property type="protein sequence ID" value="MBC1562883.1"/>
    <property type="molecule type" value="Genomic_DNA"/>
</dbReference>
<feature type="transmembrane region" description="Helical" evidence="1">
    <location>
        <begin position="47"/>
        <end position="68"/>
    </location>
</feature>
<dbReference type="AlphaFoldDB" id="A0A099W2D9"/>
<accession>A0A099W2D9</accession>
<dbReference type="Proteomes" id="UP000029844">
    <property type="component" value="Unassembled WGS sequence"/>
</dbReference>
<evidence type="ECO:0000313" key="30">
    <source>
        <dbReference type="Proteomes" id="UP000546244"/>
    </source>
</evidence>